<dbReference type="STRING" id="634771.SAMN04488128_102430"/>
<dbReference type="Pfam" id="PF08220">
    <property type="entry name" value="HTH_DeoR"/>
    <property type="match status" value="1"/>
</dbReference>
<keyword evidence="1" id="KW-0678">Repressor</keyword>
<dbReference type="InterPro" id="IPR036388">
    <property type="entry name" value="WH-like_DNA-bd_sf"/>
</dbReference>
<dbReference type="GO" id="GO:0003700">
    <property type="term" value="F:DNA-binding transcription factor activity"/>
    <property type="evidence" value="ECO:0007669"/>
    <property type="project" value="InterPro"/>
</dbReference>
<dbReference type="OrthoDB" id="9798651at2"/>
<evidence type="ECO:0000256" key="2">
    <source>
        <dbReference type="ARBA" id="ARBA00023015"/>
    </source>
</evidence>
<dbReference type="PANTHER" id="PTHR30363:SF4">
    <property type="entry name" value="GLYCEROL-3-PHOSPHATE REGULON REPRESSOR"/>
    <property type="match status" value="1"/>
</dbReference>
<dbReference type="InterPro" id="IPR037171">
    <property type="entry name" value="NagB/RpiA_transferase-like"/>
</dbReference>
<keyword evidence="4" id="KW-0804">Transcription</keyword>
<evidence type="ECO:0000256" key="1">
    <source>
        <dbReference type="ARBA" id="ARBA00022491"/>
    </source>
</evidence>
<gene>
    <name evidence="6" type="ORF">SAMN04488128_102430</name>
</gene>
<proteinExistence type="predicted"/>
<dbReference type="PROSITE" id="PS00894">
    <property type="entry name" value="HTH_DEOR_1"/>
    <property type="match status" value="1"/>
</dbReference>
<dbReference type="Proteomes" id="UP000190367">
    <property type="component" value="Unassembled WGS sequence"/>
</dbReference>
<dbReference type="EMBL" id="FUWZ01000002">
    <property type="protein sequence ID" value="SKA04358.1"/>
    <property type="molecule type" value="Genomic_DNA"/>
</dbReference>
<dbReference type="InterPro" id="IPR018356">
    <property type="entry name" value="Tscrpt_reg_HTH_DeoR_CS"/>
</dbReference>
<dbReference type="PANTHER" id="PTHR30363">
    <property type="entry name" value="HTH-TYPE TRANSCRIPTIONAL REGULATOR SRLR-RELATED"/>
    <property type="match status" value="1"/>
</dbReference>
<reference evidence="7" key="1">
    <citation type="submission" date="2017-02" db="EMBL/GenBank/DDBJ databases">
        <authorList>
            <person name="Varghese N."/>
            <person name="Submissions S."/>
        </authorList>
    </citation>
    <scope>NUCLEOTIDE SEQUENCE [LARGE SCALE GENOMIC DNA]</scope>
    <source>
        <strain evidence="7">DSM 22224</strain>
    </source>
</reference>
<dbReference type="Gene3D" id="1.10.10.10">
    <property type="entry name" value="Winged helix-like DNA-binding domain superfamily/Winged helix DNA-binding domain"/>
    <property type="match status" value="1"/>
</dbReference>
<dbReference type="SUPFAM" id="SSF46785">
    <property type="entry name" value="Winged helix' DNA-binding domain"/>
    <property type="match status" value="1"/>
</dbReference>
<dbReference type="PRINTS" id="PR00037">
    <property type="entry name" value="HTHLACR"/>
</dbReference>
<dbReference type="Gene3D" id="3.40.50.1360">
    <property type="match status" value="1"/>
</dbReference>
<dbReference type="RefSeq" id="WP_078668980.1">
    <property type="nucleotide sequence ID" value="NZ_FUWZ01000002.1"/>
</dbReference>
<evidence type="ECO:0000313" key="7">
    <source>
        <dbReference type="Proteomes" id="UP000190367"/>
    </source>
</evidence>
<evidence type="ECO:0000256" key="4">
    <source>
        <dbReference type="ARBA" id="ARBA00023163"/>
    </source>
</evidence>
<evidence type="ECO:0000313" key="6">
    <source>
        <dbReference type="EMBL" id="SKA04358.1"/>
    </source>
</evidence>
<keyword evidence="3 6" id="KW-0238">DNA-binding</keyword>
<keyword evidence="7" id="KW-1185">Reference proteome</keyword>
<sequence>MLKKERQAYILHQVNLHNKVLSSHLSEQMGVSEDTIRRDLAALAQEGKILKVHGGGLSNSFHQGAVAQDVYAIEEKRIIAQKAVGLIHDGMFVLTTGGTTILQLARILPPELRATFITVSLPAAFEYANHPNIEVIVIGDKLAKNSKITVGGEAIAKIRDIRADLCFLGVNAIDVQAGLTDNDWEVVQVKKAMAGTARKVVAMCISEKVNTAEHLKVCNVEDIDILITELQPKSKKLQPYSSKGIRIL</sequence>
<organism evidence="6 7">
    <name type="scientific">Chitinophaga eiseniae</name>
    <dbReference type="NCBI Taxonomy" id="634771"/>
    <lineage>
        <taxon>Bacteria</taxon>
        <taxon>Pseudomonadati</taxon>
        <taxon>Bacteroidota</taxon>
        <taxon>Chitinophagia</taxon>
        <taxon>Chitinophagales</taxon>
        <taxon>Chitinophagaceae</taxon>
        <taxon>Chitinophaga</taxon>
    </lineage>
</organism>
<dbReference type="AlphaFoldDB" id="A0A1T4QM51"/>
<keyword evidence="2" id="KW-0805">Transcription regulation</keyword>
<dbReference type="InterPro" id="IPR014036">
    <property type="entry name" value="DeoR-like_C"/>
</dbReference>
<dbReference type="SMART" id="SM00420">
    <property type="entry name" value="HTH_DEOR"/>
    <property type="match status" value="1"/>
</dbReference>
<feature type="domain" description="HTH deoR-type" evidence="5">
    <location>
        <begin position="3"/>
        <end position="58"/>
    </location>
</feature>
<name>A0A1T4QM51_9BACT</name>
<protein>
    <submittedName>
        <fullName evidence="6">DNA-binding transcriptional regulator of sugar metabolism, DeoR/GlpR family</fullName>
    </submittedName>
</protein>
<evidence type="ECO:0000259" key="5">
    <source>
        <dbReference type="PROSITE" id="PS51000"/>
    </source>
</evidence>
<dbReference type="SUPFAM" id="SSF100950">
    <property type="entry name" value="NagB/RpiA/CoA transferase-like"/>
    <property type="match status" value="1"/>
</dbReference>
<dbReference type="PROSITE" id="PS51000">
    <property type="entry name" value="HTH_DEOR_2"/>
    <property type="match status" value="1"/>
</dbReference>
<dbReference type="SMART" id="SM01134">
    <property type="entry name" value="DeoRC"/>
    <property type="match status" value="1"/>
</dbReference>
<accession>A0A1T4QM51</accession>
<dbReference type="InterPro" id="IPR001034">
    <property type="entry name" value="DeoR_HTH"/>
</dbReference>
<dbReference type="InterPro" id="IPR036390">
    <property type="entry name" value="WH_DNA-bd_sf"/>
</dbReference>
<dbReference type="InterPro" id="IPR050313">
    <property type="entry name" value="Carb_Metab_HTH_regulators"/>
</dbReference>
<dbReference type="Pfam" id="PF00455">
    <property type="entry name" value="DeoRC"/>
    <property type="match status" value="1"/>
</dbReference>
<dbReference type="GO" id="GO:0003677">
    <property type="term" value="F:DNA binding"/>
    <property type="evidence" value="ECO:0007669"/>
    <property type="project" value="UniProtKB-KW"/>
</dbReference>
<evidence type="ECO:0000256" key="3">
    <source>
        <dbReference type="ARBA" id="ARBA00023125"/>
    </source>
</evidence>